<protein>
    <submittedName>
        <fullName evidence="4">Thiamine monophosphate synthase</fullName>
    </submittedName>
</protein>
<comment type="pathway">
    <text evidence="1">Cofactor biosynthesis; thiamine diphosphate biosynthesis.</text>
</comment>
<feature type="domain" description="Thiamine phosphate synthase/TenI" evidence="3">
    <location>
        <begin position="116"/>
        <end position="200"/>
    </location>
</feature>
<dbReference type="Proteomes" id="UP000031866">
    <property type="component" value="Chromosome"/>
</dbReference>
<dbReference type="GO" id="GO:0005737">
    <property type="term" value="C:cytoplasm"/>
    <property type="evidence" value="ECO:0007669"/>
    <property type="project" value="TreeGrafter"/>
</dbReference>
<dbReference type="CDD" id="cd00564">
    <property type="entry name" value="TMP_TenI"/>
    <property type="match status" value="1"/>
</dbReference>
<dbReference type="GO" id="GO:0004789">
    <property type="term" value="F:thiamine-phosphate diphosphorylase activity"/>
    <property type="evidence" value="ECO:0007669"/>
    <property type="project" value="TreeGrafter"/>
</dbReference>
<dbReference type="STRING" id="1520.LF65_00721"/>
<name>A0A0B5Q8T0_CLOBE</name>
<accession>A0A0B5Q8T0</accession>
<dbReference type="AlphaFoldDB" id="A0A0B5Q8T0"/>
<dbReference type="EMBL" id="CP010086">
    <property type="protein sequence ID" value="AJG97350.1"/>
    <property type="molecule type" value="Genomic_DNA"/>
</dbReference>
<proteinExistence type="predicted"/>
<dbReference type="KEGG" id="cbei:LF65_00721"/>
<evidence type="ECO:0000256" key="2">
    <source>
        <dbReference type="ARBA" id="ARBA00022977"/>
    </source>
</evidence>
<dbReference type="InterPro" id="IPR022998">
    <property type="entry name" value="ThiamineP_synth_TenI"/>
</dbReference>
<reference evidence="5" key="1">
    <citation type="submission" date="2014-12" db="EMBL/GenBank/DDBJ databases">
        <title>Genome sequence of Clostridium beijerinckii strain 59B.</title>
        <authorList>
            <person name="Little G.T."/>
            <person name="Minton N.P."/>
        </authorList>
    </citation>
    <scope>NUCLEOTIDE SEQUENCE [LARGE SCALE GENOMIC DNA]</scope>
    <source>
        <strain evidence="5">59B</strain>
    </source>
</reference>
<dbReference type="InterPro" id="IPR013785">
    <property type="entry name" value="Aldolase_TIM"/>
</dbReference>
<dbReference type="SUPFAM" id="SSF51391">
    <property type="entry name" value="Thiamin phosphate synthase"/>
    <property type="match status" value="1"/>
</dbReference>
<sequence length="220" mass="24572">MSVIGITNRKLCRDFFDQIKKISESNLDFLIIREKDLSSEELMILVLKVKEELKNTNIRIILNSNIEVAKKSNVDGIQLSFNDFINISNKLCTGRAINSKEIVDNFDFRGNKYKIYKMIGVSIHSCEEGIQAAKLGADYVIYGHVFETDCKKGLPPRGIKEIEALSKKISIPVIGIGGINQDNYKKVLDAGASGIAIMSSLMKDKNPEELVKSLSKETLL</sequence>
<dbReference type="Gene3D" id="3.20.20.70">
    <property type="entry name" value="Aldolase class I"/>
    <property type="match status" value="1"/>
</dbReference>
<dbReference type="PANTHER" id="PTHR20857">
    <property type="entry name" value="THIAMINE-PHOSPHATE PYROPHOSPHORYLASE"/>
    <property type="match status" value="1"/>
</dbReference>
<organism evidence="4 5">
    <name type="scientific">Clostridium beijerinckii</name>
    <name type="common">Clostridium MP</name>
    <dbReference type="NCBI Taxonomy" id="1520"/>
    <lineage>
        <taxon>Bacteria</taxon>
        <taxon>Bacillati</taxon>
        <taxon>Bacillota</taxon>
        <taxon>Clostridia</taxon>
        <taxon>Eubacteriales</taxon>
        <taxon>Clostridiaceae</taxon>
        <taxon>Clostridium</taxon>
    </lineage>
</organism>
<evidence type="ECO:0000256" key="1">
    <source>
        <dbReference type="ARBA" id="ARBA00004948"/>
    </source>
</evidence>
<dbReference type="GO" id="GO:0009228">
    <property type="term" value="P:thiamine biosynthetic process"/>
    <property type="evidence" value="ECO:0007669"/>
    <property type="project" value="UniProtKB-KW"/>
</dbReference>
<keyword evidence="2" id="KW-0784">Thiamine biosynthesis</keyword>
<evidence type="ECO:0000259" key="3">
    <source>
        <dbReference type="Pfam" id="PF02581"/>
    </source>
</evidence>
<dbReference type="InterPro" id="IPR036206">
    <property type="entry name" value="ThiamineP_synth_sf"/>
</dbReference>
<gene>
    <name evidence="4" type="ORF">LF65_00721</name>
</gene>
<dbReference type="PANTHER" id="PTHR20857:SF15">
    <property type="entry name" value="THIAMINE-PHOSPHATE SYNTHASE"/>
    <property type="match status" value="1"/>
</dbReference>
<evidence type="ECO:0000313" key="5">
    <source>
        <dbReference type="Proteomes" id="UP000031866"/>
    </source>
</evidence>
<dbReference type="RefSeq" id="WP_041894130.1">
    <property type="nucleotide sequence ID" value="NZ_CP010086.2"/>
</dbReference>
<dbReference type="OrthoDB" id="9815348at2"/>
<dbReference type="Pfam" id="PF02581">
    <property type="entry name" value="TMP-TENI"/>
    <property type="match status" value="2"/>
</dbReference>
<feature type="domain" description="Thiamine phosphate synthase/TenI" evidence="3">
    <location>
        <begin position="5"/>
        <end position="83"/>
    </location>
</feature>
<evidence type="ECO:0000313" key="4">
    <source>
        <dbReference type="EMBL" id="AJG97350.1"/>
    </source>
</evidence>